<evidence type="ECO:0000256" key="4">
    <source>
        <dbReference type="ARBA" id="ARBA00022801"/>
    </source>
</evidence>
<dbReference type="PANTHER" id="PTHR12112:SF22">
    <property type="entry name" value="MANGANESE-DEPENDENT INORGANIC PYROPHOSPHATASE-RELATED"/>
    <property type="match status" value="1"/>
</dbReference>
<dbReference type="GO" id="GO:0004427">
    <property type="term" value="F:inorganic diphosphate phosphatase activity"/>
    <property type="evidence" value="ECO:0007669"/>
    <property type="project" value="UniProtKB-EC"/>
</dbReference>
<comment type="catalytic activity">
    <reaction evidence="7">
        <text>diphosphate + H2O = 2 phosphate + H(+)</text>
        <dbReference type="Rhea" id="RHEA:24576"/>
        <dbReference type="ChEBI" id="CHEBI:15377"/>
        <dbReference type="ChEBI" id="CHEBI:15378"/>
        <dbReference type="ChEBI" id="CHEBI:33019"/>
        <dbReference type="ChEBI" id="CHEBI:43474"/>
        <dbReference type="EC" id="3.6.1.1"/>
    </reaction>
</comment>
<keyword evidence="3" id="KW-0479">Metal-binding</keyword>
<dbReference type="Pfam" id="PF02833">
    <property type="entry name" value="DHHA2"/>
    <property type="match status" value="1"/>
</dbReference>
<keyword evidence="5" id="KW-0464">Manganese</keyword>
<protein>
    <recommendedName>
        <fullName evidence="2">inorganic diphosphatase</fullName>
        <ecNumber evidence="2">3.6.1.1</ecNumber>
    </recommendedName>
    <alternativeName>
        <fullName evidence="6">Pyrophosphate phospho-hydrolase</fullName>
    </alternativeName>
</protein>
<dbReference type="Proteomes" id="UP001055658">
    <property type="component" value="Chromosome"/>
</dbReference>
<dbReference type="InterPro" id="IPR038222">
    <property type="entry name" value="DHHA2_dom_sf"/>
</dbReference>
<dbReference type="SMART" id="SM01131">
    <property type="entry name" value="DHHA2"/>
    <property type="match status" value="1"/>
</dbReference>
<dbReference type="Gene3D" id="3.90.1640.10">
    <property type="entry name" value="inorganic pyrophosphatase (n-terminal core)"/>
    <property type="match status" value="1"/>
</dbReference>
<evidence type="ECO:0000313" key="9">
    <source>
        <dbReference type="EMBL" id="USD20194.1"/>
    </source>
</evidence>
<dbReference type="Pfam" id="PF01368">
    <property type="entry name" value="DHH"/>
    <property type="match status" value="1"/>
</dbReference>
<keyword evidence="4 9" id="KW-0378">Hydrolase</keyword>
<organism evidence="9 10">
    <name type="scientific">Microbulbifer variabilis</name>
    <dbReference type="NCBI Taxonomy" id="266805"/>
    <lineage>
        <taxon>Bacteria</taxon>
        <taxon>Pseudomonadati</taxon>
        <taxon>Pseudomonadota</taxon>
        <taxon>Gammaproteobacteria</taxon>
        <taxon>Cellvibrionales</taxon>
        <taxon>Microbulbiferaceae</taxon>
        <taxon>Microbulbifer</taxon>
    </lineage>
</organism>
<gene>
    <name evidence="9" type="ORF">MJO52_14020</name>
</gene>
<reference evidence="9" key="1">
    <citation type="submission" date="2022-02" db="EMBL/GenBank/DDBJ databases">
        <title>Coral-associated bacteria.</title>
        <authorList>
            <person name="Tang K."/>
            <person name="Wang X."/>
        </authorList>
    </citation>
    <scope>NUCLEOTIDE SEQUENCE</scope>
    <source>
        <strain evidence="9">SCSIO 43006</strain>
    </source>
</reference>
<accession>A0ABY4V7E6</accession>
<evidence type="ECO:0000256" key="6">
    <source>
        <dbReference type="ARBA" id="ARBA00032535"/>
    </source>
</evidence>
<sequence length="375" mass="40846">MRFLISCLSILSDHRPIDFPGLLSRALFFSLSWVVGASLGAQEISSSDLGQDTPTTDVAADYLRKELKGTQNLVWTGHKIPDTDSVSGSLLSAFIYGGKPAIPSKINPETRFAIEQCGAEEPEIIENFSGKTVGLVDFNQGTQLPTGIDPDLIVAIIDHHAIGGSPINIPNVISIETRPWGSSATILTDHAQKFAIELPVHLACMGLAAILSDTVNLTSPTTTEYDKVYVKKLAKRAGIDDIDKFAERMLLEKSDLGGFSAKDIILLDFKDFEFGGKEVGIGVAETLTAQQLINRRYELKSAMGEIKKEKGIDHLIFAIVDTRENKSYLLWSDTSDKDLIVSAFGDQVVDDMVVAKGVISRKRQIGPAIQRALEN</sequence>
<dbReference type="RefSeq" id="WP_252082347.1">
    <property type="nucleotide sequence ID" value="NZ_CP092418.1"/>
</dbReference>
<dbReference type="InterPro" id="IPR004097">
    <property type="entry name" value="DHHA2"/>
</dbReference>
<dbReference type="InterPro" id="IPR038763">
    <property type="entry name" value="DHH_sf"/>
</dbReference>
<keyword evidence="10" id="KW-1185">Reference proteome</keyword>
<evidence type="ECO:0000256" key="1">
    <source>
        <dbReference type="ARBA" id="ARBA00001936"/>
    </source>
</evidence>
<proteinExistence type="predicted"/>
<evidence type="ECO:0000313" key="10">
    <source>
        <dbReference type="Proteomes" id="UP001055658"/>
    </source>
</evidence>
<dbReference type="Gene3D" id="3.10.310.20">
    <property type="entry name" value="DHHA2 domain"/>
    <property type="match status" value="1"/>
</dbReference>
<evidence type="ECO:0000256" key="3">
    <source>
        <dbReference type="ARBA" id="ARBA00022723"/>
    </source>
</evidence>
<dbReference type="NCBIfam" id="NF003877">
    <property type="entry name" value="PRK05427.1"/>
    <property type="match status" value="1"/>
</dbReference>
<name>A0ABY4V7E6_9GAMM</name>
<dbReference type="EC" id="3.6.1.1" evidence="2"/>
<evidence type="ECO:0000259" key="8">
    <source>
        <dbReference type="SMART" id="SM01131"/>
    </source>
</evidence>
<evidence type="ECO:0000256" key="7">
    <source>
        <dbReference type="ARBA" id="ARBA00047820"/>
    </source>
</evidence>
<dbReference type="EMBL" id="CP092418">
    <property type="protein sequence ID" value="USD20194.1"/>
    <property type="molecule type" value="Genomic_DNA"/>
</dbReference>
<dbReference type="PANTHER" id="PTHR12112">
    <property type="entry name" value="BNIP - RELATED"/>
    <property type="match status" value="1"/>
</dbReference>
<comment type="cofactor">
    <cofactor evidence="1">
        <name>Mn(2+)</name>
        <dbReference type="ChEBI" id="CHEBI:29035"/>
    </cofactor>
</comment>
<evidence type="ECO:0000256" key="2">
    <source>
        <dbReference type="ARBA" id="ARBA00012146"/>
    </source>
</evidence>
<evidence type="ECO:0000256" key="5">
    <source>
        <dbReference type="ARBA" id="ARBA00023211"/>
    </source>
</evidence>
<dbReference type="SUPFAM" id="SSF64182">
    <property type="entry name" value="DHH phosphoesterases"/>
    <property type="match status" value="1"/>
</dbReference>
<feature type="domain" description="DHHA2" evidence="8">
    <location>
        <begin position="246"/>
        <end position="373"/>
    </location>
</feature>
<dbReference type="InterPro" id="IPR001667">
    <property type="entry name" value="DDH_dom"/>
</dbReference>